<dbReference type="GO" id="GO:0005524">
    <property type="term" value="F:ATP binding"/>
    <property type="evidence" value="ECO:0007669"/>
    <property type="project" value="UniProtKB-KW"/>
</dbReference>
<evidence type="ECO:0000256" key="4">
    <source>
        <dbReference type="ARBA" id="ARBA00022777"/>
    </source>
</evidence>
<feature type="domain" description="Pyridoxamine kinase/Phosphomethylpyrimidine kinase" evidence="6">
    <location>
        <begin position="94"/>
        <end position="269"/>
    </location>
</feature>
<dbReference type="Pfam" id="PF08543">
    <property type="entry name" value="Phos_pyr_kin"/>
    <property type="match status" value="1"/>
</dbReference>
<dbReference type="RefSeq" id="WP_246429771.1">
    <property type="nucleotide sequence ID" value="NZ_JACHOO010000005.1"/>
</dbReference>
<dbReference type="SUPFAM" id="SSF53613">
    <property type="entry name" value="Ribokinase-like"/>
    <property type="match status" value="1"/>
</dbReference>
<protein>
    <recommendedName>
        <fullName evidence="1">pyridoxal kinase</fullName>
        <ecNumber evidence="1">2.7.1.35</ecNumber>
    </recommendedName>
</protein>
<dbReference type="AlphaFoldDB" id="A0A7W9FMS8"/>
<evidence type="ECO:0000313" key="7">
    <source>
        <dbReference type="EMBL" id="MBB5753524.1"/>
    </source>
</evidence>
<dbReference type="EMBL" id="JACHOO010000005">
    <property type="protein sequence ID" value="MBB5753524.1"/>
    <property type="molecule type" value="Genomic_DNA"/>
</dbReference>
<evidence type="ECO:0000259" key="6">
    <source>
        <dbReference type="Pfam" id="PF08543"/>
    </source>
</evidence>
<comment type="caution">
    <text evidence="7">The sequence shown here is derived from an EMBL/GenBank/DDBJ whole genome shotgun (WGS) entry which is preliminary data.</text>
</comment>
<dbReference type="NCBIfam" id="TIGR00687">
    <property type="entry name" value="pyridox_kin"/>
    <property type="match status" value="1"/>
</dbReference>
<dbReference type="EC" id="2.7.1.35" evidence="1"/>
<evidence type="ECO:0000256" key="3">
    <source>
        <dbReference type="ARBA" id="ARBA00022741"/>
    </source>
</evidence>
<organism evidence="7 8">
    <name type="scientific">Prosthecomicrobium pneumaticum</name>
    <dbReference type="NCBI Taxonomy" id="81895"/>
    <lineage>
        <taxon>Bacteria</taxon>
        <taxon>Pseudomonadati</taxon>
        <taxon>Pseudomonadota</taxon>
        <taxon>Alphaproteobacteria</taxon>
        <taxon>Hyphomicrobiales</taxon>
        <taxon>Kaistiaceae</taxon>
        <taxon>Prosthecomicrobium</taxon>
    </lineage>
</organism>
<evidence type="ECO:0000313" key="8">
    <source>
        <dbReference type="Proteomes" id="UP000523821"/>
    </source>
</evidence>
<dbReference type="InterPro" id="IPR013749">
    <property type="entry name" value="PM/HMP-P_kinase-1"/>
</dbReference>
<dbReference type="PANTHER" id="PTHR10534">
    <property type="entry name" value="PYRIDOXAL KINASE"/>
    <property type="match status" value="1"/>
</dbReference>
<evidence type="ECO:0000256" key="5">
    <source>
        <dbReference type="ARBA" id="ARBA00022840"/>
    </source>
</evidence>
<proteinExistence type="predicted"/>
<dbReference type="InterPro" id="IPR004625">
    <property type="entry name" value="PyrdxlKinase"/>
</dbReference>
<name>A0A7W9FMS8_9HYPH</name>
<keyword evidence="5" id="KW-0067">ATP-binding</keyword>
<evidence type="ECO:0000256" key="1">
    <source>
        <dbReference type="ARBA" id="ARBA00012104"/>
    </source>
</evidence>
<keyword evidence="4 7" id="KW-0418">Kinase</keyword>
<dbReference type="PANTHER" id="PTHR10534:SF2">
    <property type="entry name" value="PYRIDOXAL KINASE"/>
    <property type="match status" value="1"/>
</dbReference>
<keyword evidence="3" id="KW-0547">Nucleotide-binding</keyword>
<evidence type="ECO:0000256" key="2">
    <source>
        <dbReference type="ARBA" id="ARBA00022679"/>
    </source>
</evidence>
<keyword evidence="2 7" id="KW-0808">Transferase</keyword>
<dbReference type="GO" id="GO:0005829">
    <property type="term" value="C:cytosol"/>
    <property type="evidence" value="ECO:0007669"/>
    <property type="project" value="TreeGrafter"/>
</dbReference>
<dbReference type="GO" id="GO:0009443">
    <property type="term" value="P:pyridoxal 5'-phosphate salvage"/>
    <property type="evidence" value="ECO:0007669"/>
    <property type="project" value="InterPro"/>
</dbReference>
<keyword evidence="8" id="KW-1185">Reference proteome</keyword>
<gene>
    <name evidence="7" type="ORF">GGQ63_002594</name>
</gene>
<accession>A0A7W9FMS8</accession>
<dbReference type="GO" id="GO:0008478">
    <property type="term" value="F:pyridoxal kinase activity"/>
    <property type="evidence" value="ECO:0007669"/>
    <property type="project" value="UniProtKB-EC"/>
</dbReference>
<dbReference type="InterPro" id="IPR029056">
    <property type="entry name" value="Ribokinase-like"/>
</dbReference>
<sequence length="294" mass="29643">MHRFLQPGPTTGRKPAILVLSSTVVRGAVGGRAAVFALERLGFPVWSLSTVTLPWHPGHGPGTRIVPEPAAFAALLADLAASPRRAEIGGILSGYLGDAAQAEAIAGLVAAVKRANPAALYLLDPVLGDGGRLYVPEPVAAAMRDRLLPLADIVTPNPTELAFLAGADAPGDPVARARSLGRPRVAVTSAATEGETIATLLVTPERVLDARHDRIAGVPNGTGDLFAALLLAGLVAGAGEGEAEALRGAAARVLALARAAAETGADALPLALRQDALVAPAEAVLIDGLAGASC</sequence>
<reference evidence="7 8" key="1">
    <citation type="submission" date="2020-08" db="EMBL/GenBank/DDBJ databases">
        <title>Genomic Encyclopedia of Type Strains, Phase IV (KMG-IV): sequencing the most valuable type-strain genomes for metagenomic binning, comparative biology and taxonomic classification.</title>
        <authorList>
            <person name="Goeker M."/>
        </authorList>
    </citation>
    <scope>NUCLEOTIDE SEQUENCE [LARGE SCALE GENOMIC DNA]</scope>
    <source>
        <strain evidence="7 8">DSM 16268</strain>
    </source>
</reference>
<dbReference type="Proteomes" id="UP000523821">
    <property type="component" value="Unassembled WGS sequence"/>
</dbReference>
<dbReference type="Gene3D" id="3.40.1190.20">
    <property type="match status" value="1"/>
</dbReference>